<name>A0A437AK09_9MICR</name>
<reference evidence="7 8" key="1">
    <citation type="submission" date="2018-10" db="EMBL/GenBank/DDBJ databases">
        <title>Draft genome sequence of the microsporidian Tubulinosema ratisbonensis.</title>
        <authorList>
            <person name="Polonais V."/>
            <person name="Peyretaillade E."/>
            <person name="Niehus S."/>
            <person name="Wawrzyniak I."/>
            <person name="Franchet A."/>
            <person name="Gaspin C."/>
            <person name="Reichstadt M."/>
            <person name="Belser C."/>
            <person name="Labadie K."/>
            <person name="Delbac F."/>
            <person name="Ferrandon D."/>
        </authorList>
    </citation>
    <scope>NUCLEOTIDE SEQUENCE [LARGE SCALE GENOMIC DNA]</scope>
    <source>
        <strain evidence="7 8">Franzen</strain>
    </source>
</reference>
<dbReference type="SUPFAM" id="SSF103473">
    <property type="entry name" value="MFS general substrate transporter"/>
    <property type="match status" value="1"/>
</dbReference>
<feature type="transmembrane region" description="Helical" evidence="5">
    <location>
        <begin position="300"/>
        <end position="318"/>
    </location>
</feature>
<comment type="caution">
    <text evidence="7">The sequence shown here is derived from an EMBL/GenBank/DDBJ whole genome shotgun (WGS) entry which is preliminary data.</text>
</comment>
<dbReference type="AlphaFoldDB" id="A0A437AK09"/>
<keyword evidence="4 5" id="KW-0472">Membrane</keyword>
<feature type="transmembrane region" description="Helical" evidence="5">
    <location>
        <begin position="274"/>
        <end position="294"/>
    </location>
</feature>
<keyword evidence="3 5" id="KW-1133">Transmembrane helix</keyword>
<evidence type="ECO:0000256" key="3">
    <source>
        <dbReference type="ARBA" id="ARBA00022989"/>
    </source>
</evidence>
<evidence type="ECO:0000313" key="8">
    <source>
        <dbReference type="Proteomes" id="UP000282876"/>
    </source>
</evidence>
<dbReference type="EMBL" id="RCSS01000516">
    <property type="protein sequence ID" value="RVD91459.1"/>
    <property type="molecule type" value="Genomic_DNA"/>
</dbReference>
<evidence type="ECO:0000313" key="7">
    <source>
        <dbReference type="EMBL" id="RVD91459.1"/>
    </source>
</evidence>
<dbReference type="GO" id="GO:0016020">
    <property type="term" value="C:membrane"/>
    <property type="evidence" value="ECO:0007669"/>
    <property type="project" value="UniProtKB-SubCell"/>
</dbReference>
<dbReference type="OrthoDB" id="2187074at2759"/>
<keyword evidence="8" id="KW-1185">Reference proteome</keyword>
<dbReference type="Proteomes" id="UP000282876">
    <property type="component" value="Unassembled WGS sequence"/>
</dbReference>
<feature type="transmembrane region" description="Helical" evidence="5">
    <location>
        <begin position="167"/>
        <end position="185"/>
    </location>
</feature>
<dbReference type="VEuPathDB" id="MicrosporidiaDB:TUBRATIS_20840"/>
<gene>
    <name evidence="7" type="ORF">TUBRATIS_20840</name>
</gene>
<evidence type="ECO:0000256" key="1">
    <source>
        <dbReference type="ARBA" id="ARBA00004141"/>
    </source>
</evidence>
<sequence>MKYVLFLVFLGNLFTYAAIYSVHNYISQILKSQTKLPNRSIALLNAYDISRLVTAYFFGTIGDKFRIRYLVGLTSLSFYVLTMRYITYYIKESSLNFKTVFIDFTLKAFNSGVIPMVEVMTVNMATIHKSKWCYSILRLSLIFGRTLGHFVPKKYLGDNDVSRYKSLLYFSCCAVPMLLLLHFCTRDIEEKREEQKKVSLIINLREIVFSQYFLILLFAVLQGIHRTSTSSFQTIYTRMVSKTKNESYVYIFRTLPELAADLICPIIEKRYGCINLVYIGAGFGISKALIYSFLTEKTVFLFYVAEIPKAFFSCFLCYGVTRLTKHYNSMERIATAQALYNGLFNGVAPCVAGMIGYILLRDETAESLKFLFLVTAFVGISGYIFAFFIKNKKI</sequence>
<comment type="subcellular location">
    <subcellularLocation>
        <location evidence="1">Membrane</location>
        <topology evidence="1">Multi-pass membrane protein</topology>
    </subcellularLocation>
</comment>
<feature type="transmembrane region" description="Helical" evidence="5">
    <location>
        <begin position="338"/>
        <end position="358"/>
    </location>
</feature>
<accession>A0A437AK09</accession>
<dbReference type="Gene3D" id="1.20.1250.20">
    <property type="entry name" value="MFS general substrate transporter like domains"/>
    <property type="match status" value="2"/>
</dbReference>
<keyword evidence="2 5" id="KW-0812">Transmembrane</keyword>
<feature type="transmembrane region" description="Helical" evidence="5">
    <location>
        <begin position="70"/>
        <end position="90"/>
    </location>
</feature>
<evidence type="ECO:0000256" key="2">
    <source>
        <dbReference type="ARBA" id="ARBA00022692"/>
    </source>
</evidence>
<feature type="domain" description="Major facilitator superfamily associated" evidence="6">
    <location>
        <begin position="13"/>
        <end position="362"/>
    </location>
</feature>
<dbReference type="InterPro" id="IPR024989">
    <property type="entry name" value="MFS_assoc_dom"/>
</dbReference>
<dbReference type="Pfam" id="PF12832">
    <property type="entry name" value="MFS_1_like"/>
    <property type="match status" value="1"/>
</dbReference>
<organism evidence="7 8">
    <name type="scientific">Tubulinosema ratisbonensis</name>
    <dbReference type="NCBI Taxonomy" id="291195"/>
    <lineage>
        <taxon>Eukaryota</taxon>
        <taxon>Fungi</taxon>
        <taxon>Fungi incertae sedis</taxon>
        <taxon>Microsporidia</taxon>
        <taxon>Tubulinosematoidea</taxon>
        <taxon>Tubulinosematidae</taxon>
        <taxon>Tubulinosema</taxon>
    </lineage>
</organism>
<protein>
    <recommendedName>
        <fullName evidence="6">Major facilitator superfamily associated domain-containing protein</fullName>
    </recommendedName>
</protein>
<dbReference type="InterPro" id="IPR036259">
    <property type="entry name" value="MFS_trans_sf"/>
</dbReference>
<evidence type="ECO:0000256" key="4">
    <source>
        <dbReference type="ARBA" id="ARBA00023136"/>
    </source>
</evidence>
<evidence type="ECO:0000256" key="5">
    <source>
        <dbReference type="SAM" id="Phobius"/>
    </source>
</evidence>
<proteinExistence type="predicted"/>
<feature type="transmembrane region" description="Helical" evidence="5">
    <location>
        <begin position="370"/>
        <end position="389"/>
    </location>
</feature>
<evidence type="ECO:0000259" key="6">
    <source>
        <dbReference type="Pfam" id="PF12832"/>
    </source>
</evidence>